<feature type="compositionally biased region" description="Pro residues" evidence="6">
    <location>
        <begin position="117"/>
        <end position="143"/>
    </location>
</feature>
<evidence type="ECO:0000256" key="1">
    <source>
        <dbReference type="ARBA" id="ARBA00004141"/>
    </source>
</evidence>
<evidence type="ECO:0000259" key="8">
    <source>
        <dbReference type="Pfam" id="PF12832"/>
    </source>
</evidence>
<gene>
    <name evidence="9" type="primary">Mfsd6lb</name>
    <name evidence="9" type="ORF">CHLHAR_R14609</name>
</gene>
<evidence type="ECO:0000256" key="6">
    <source>
        <dbReference type="SAM" id="MobiDB-lite"/>
    </source>
</evidence>
<dbReference type="Gene3D" id="1.20.1250.20">
    <property type="entry name" value="MFS general substrate transporter like domains"/>
    <property type="match status" value="1"/>
</dbReference>
<protein>
    <submittedName>
        <fullName evidence="9">MF6LB protein</fullName>
    </submittedName>
</protein>
<comment type="similarity">
    <text evidence="2">Belongs to the major facilitator superfamily. MFSD6 family.</text>
</comment>
<feature type="transmembrane region" description="Helical" evidence="7">
    <location>
        <begin position="522"/>
        <end position="541"/>
    </location>
</feature>
<dbReference type="SUPFAM" id="SSF103473">
    <property type="entry name" value="MFS general substrate transporter"/>
    <property type="match status" value="1"/>
</dbReference>
<evidence type="ECO:0000256" key="7">
    <source>
        <dbReference type="SAM" id="Phobius"/>
    </source>
</evidence>
<feature type="compositionally biased region" description="Low complexity" evidence="6">
    <location>
        <begin position="165"/>
        <end position="179"/>
    </location>
</feature>
<dbReference type="InterPro" id="IPR024989">
    <property type="entry name" value="MFS_assoc_dom"/>
</dbReference>
<dbReference type="AlphaFoldDB" id="A0A850VB29"/>
<proteinExistence type="inferred from homology"/>
<dbReference type="PANTHER" id="PTHR16172">
    <property type="entry name" value="MAJOR FACILITATOR SUPERFAMILY DOMAIN-CONTAINING PROTEIN 6-LIKE"/>
    <property type="match status" value="1"/>
</dbReference>
<dbReference type="EMBL" id="WEIW01002999">
    <property type="protein sequence ID" value="NWH40669.1"/>
    <property type="molecule type" value="Genomic_DNA"/>
</dbReference>
<feature type="domain" description="Major facilitator superfamily associated" evidence="8">
    <location>
        <begin position="23"/>
        <end position="520"/>
    </location>
</feature>
<keyword evidence="3 7" id="KW-0812">Transmembrane</keyword>
<evidence type="ECO:0000313" key="10">
    <source>
        <dbReference type="Proteomes" id="UP000640999"/>
    </source>
</evidence>
<feature type="non-terminal residue" evidence="9">
    <location>
        <position position="586"/>
    </location>
</feature>
<keyword evidence="5 7" id="KW-0472">Membrane</keyword>
<dbReference type="InterPro" id="IPR051717">
    <property type="entry name" value="MFS_MFSD6"/>
</dbReference>
<dbReference type="Proteomes" id="UP000640999">
    <property type="component" value="Unassembled WGS sequence"/>
</dbReference>
<comment type="caution">
    <text evidence="9">The sequence shown here is derived from an EMBL/GenBank/DDBJ whole genome shotgun (WGS) entry which is preliminary data.</text>
</comment>
<feature type="transmembrane region" description="Helical" evidence="7">
    <location>
        <begin position="367"/>
        <end position="390"/>
    </location>
</feature>
<feature type="region of interest" description="Disordered" evidence="6">
    <location>
        <begin position="101"/>
        <end position="196"/>
    </location>
</feature>
<feature type="non-terminal residue" evidence="9">
    <location>
        <position position="1"/>
    </location>
</feature>
<sequence>AMSERWDVGRALALAALLRLLQGAARGCSAPFLPLYLRLLGLPAPLVGAAAGARLLAALAMSLCRVPRGRARPLLLAGSVLGSAGASLALTLIPPAGGSGGSGGCERSLQLGMPGSLPSPLPSVLPSTPLVPVPTAVPGPVPSPGRSSDRGSNPSALTPTGAVPRGAGRAAADVLAAGRKPARGSSTSPGLLGTAGALQEHGRGLGEGLFKTALPTAGDAHVSGNLSDPRDVEAARSISQDREYQVFLMVLGAVVLWELLAASLEQSMDESVYEYLDFVDATDRHGRLWPWGSAGAAAGACGVSVLVDRLDCTLGASIPRLAVHFYGYAVLALLSLTVSLFFPGHVPRKGARAPGLAKALSLLRGHGRALLFAGTLFLVGAASSAGHNFLLWQLQDQGGSELLMGLWVALGPLAELALHPLRAQLLRALPGGRLEVLGLGALAAQLLGYSLLRAPWAALPVQALSGLSSGALGWRLEGTVGDTATPGTERALLALLRALGMAGAGLGSLGGGFVLQRFGLPVLLRASCLGLGLWLLFFVIVQSRLPRQRKINYSRLLAADSSEMSDSEEENGKDWLVRAMKDESFN</sequence>
<evidence type="ECO:0000256" key="5">
    <source>
        <dbReference type="ARBA" id="ARBA00023136"/>
    </source>
</evidence>
<dbReference type="OrthoDB" id="515887at2759"/>
<evidence type="ECO:0000256" key="3">
    <source>
        <dbReference type="ARBA" id="ARBA00022692"/>
    </source>
</evidence>
<organism evidence="9 10">
    <name type="scientific">Chloropsis hardwickii</name>
    <dbReference type="NCBI Taxonomy" id="667144"/>
    <lineage>
        <taxon>Eukaryota</taxon>
        <taxon>Metazoa</taxon>
        <taxon>Chordata</taxon>
        <taxon>Craniata</taxon>
        <taxon>Vertebrata</taxon>
        <taxon>Euteleostomi</taxon>
        <taxon>Archelosauria</taxon>
        <taxon>Archosauria</taxon>
        <taxon>Dinosauria</taxon>
        <taxon>Saurischia</taxon>
        <taxon>Theropoda</taxon>
        <taxon>Coelurosauria</taxon>
        <taxon>Aves</taxon>
        <taxon>Neognathae</taxon>
        <taxon>Neoaves</taxon>
        <taxon>Telluraves</taxon>
        <taxon>Australaves</taxon>
        <taxon>Passeriformes</taxon>
        <taxon>Corvoidea</taxon>
        <taxon>Irenidae</taxon>
        <taxon>Chloropsis</taxon>
    </lineage>
</organism>
<feature type="transmembrane region" description="Helical" evidence="7">
    <location>
        <begin position="246"/>
        <end position="264"/>
    </location>
</feature>
<comment type="subcellular location">
    <subcellularLocation>
        <location evidence="1">Membrane</location>
        <topology evidence="1">Multi-pass membrane protein</topology>
    </subcellularLocation>
</comment>
<dbReference type="GO" id="GO:0016020">
    <property type="term" value="C:membrane"/>
    <property type="evidence" value="ECO:0007669"/>
    <property type="project" value="UniProtKB-SubCell"/>
</dbReference>
<feature type="compositionally biased region" description="Low complexity" evidence="6">
    <location>
        <begin position="144"/>
        <end position="155"/>
    </location>
</feature>
<reference evidence="9" key="1">
    <citation type="submission" date="2019-10" db="EMBL/GenBank/DDBJ databases">
        <title>Bird 10,000 Genomes (B10K) Project - Family phase.</title>
        <authorList>
            <person name="Zhang G."/>
        </authorList>
    </citation>
    <scope>NUCLEOTIDE SEQUENCE</scope>
    <source>
        <strain evidence="9">B10K-IZ-033-78</strain>
        <tissue evidence="9">Muscle</tissue>
    </source>
</reference>
<dbReference type="PANTHER" id="PTHR16172:SF41">
    <property type="entry name" value="MAJOR FACILITATOR SUPERFAMILY DOMAIN-CONTAINING PROTEIN 6-LIKE"/>
    <property type="match status" value="1"/>
</dbReference>
<evidence type="ECO:0000256" key="4">
    <source>
        <dbReference type="ARBA" id="ARBA00022989"/>
    </source>
</evidence>
<feature type="transmembrane region" description="Helical" evidence="7">
    <location>
        <begin position="325"/>
        <end position="346"/>
    </location>
</feature>
<dbReference type="InterPro" id="IPR036259">
    <property type="entry name" value="MFS_trans_sf"/>
</dbReference>
<keyword evidence="10" id="KW-1185">Reference proteome</keyword>
<accession>A0A850VB29</accession>
<feature type="transmembrane region" description="Helical" evidence="7">
    <location>
        <begin position="495"/>
        <end position="516"/>
    </location>
</feature>
<name>A0A850VB29_9CORV</name>
<keyword evidence="4 7" id="KW-1133">Transmembrane helix</keyword>
<evidence type="ECO:0000313" key="9">
    <source>
        <dbReference type="EMBL" id="NWH40669.1"/>
    </source>
</evidence>
<dbReference type="Pfam" id="PF12832">
    <property type="entry name" value="MFS_1_like"/>
    <property type="match status" value="1"/>
</dbReference>
<evidence type="ECO:0000256" key="2">
    <source>
        <dbReference type="ARBA" id="ARBA00005241"/>
    </source>
</evidence>